<dbReference type="GO" id="GO:0004521">
    <property type="term" value="F:RNA endonuclease activity"/>
    <property type="evidence" value="ECO:0007669"/>
    <property type="project" value="TreeGrafter"/>
</dbReference>
<gene>
    <name evidence="1" type="ORF">UFOPK2996_00857</name>
</gene>
<dbReference type="PANTHER" id="PTHR33988">
    <property type="entry name" value="ENDORIBONUCLEASE MAZF-RELATED"/>
    <property type="match status" value="1"/>
</dbReference>
<dbReference type="GO" id="GO:0016075">
    <property type="term" value="P:rRNA catabolic process"/>
    <property type="evidence" value="ECO:0007669"/>
    <property type="project" value="TreeGrafter"/>
</dbReference>
<dbReference type="SUPFAM" id="SSF50118">
    <property type="entry name" value="Cell growth inhibitor/plasmid maintenance toxic component"/>
    <property type="match status" value="1"/>
</dbReference>
<dbReference type="AlphaFoldDB" id="A0A6J6XPQ2"/>
<dbReference type="Pfam" id="PF02452">
    <property type="entry name" value="PemK_toxin"/>
    <property type="match status" value="1"/>
</dbReference>
<dbReference type="GO" id="GO:0006402">
    <property type="term" value="P:mRNA catabolic process"/>
    <property type="evidence" value="ECO:0007669"/>
    <property type="project" value="TreeGrafter"/>
</dbReference>
<name>A0A6J6XPQ2_9ZZZZ</name>
<sequence length="103" mass="11338">MSTPRQGEIWWAEVEGARRPVLVVTRSEVISALSGVIVAPITRTIRSIPTEIALGIEEGLNEECVANFDNLQRVRRTALTLKIGDLGSRTDEICQSLRAMSDC</sequence>
<protein>
    <submittedName>
        <fullName evidence="1">Unannotated protein</fullName>
    </submittedName>
</protein>
<dbReference type="PANTHER" id="PTHR33988:SF2">
    <property type="entry name" value="ENDORIBONUCLEASE MAZF"/>
    <property type="match status" value="1"/>
</dbReference>
<dbReference type="GO" id="GO:0003677">
    <property type="term" value="F:DNA binding"/>
    <property type="evidence" value="ECO:0007669"/>
    <property type="project" value="InterPro"/>
</dbReference>
<organism evidence="1">
    <name type="scientific">freshwater metagenome</name>
    <dbReference type="NCBI Taxonomy" id="449393"/>
    <lineage>
        <taxon>unclassified sequences</taxon>
        <taxon>metagenomes</taxon>
        <taxon>ecological metagenomes</taxon>
    </lineage>
</organism>
<evidence type="ECO:0000313" key="1">
    <source>
        <dbReference type="EMBL" id="CAB4797178.1"/>
    </source>
</evidence>
<accession>A0A6J6XPQ2</accession>
<dbReference type="Gene3D" id="2.30.30.110">
    <property type="match status" value="1"/>
</dbReference>
<reference evidence="1" key="1">
    <citation type="submission" date="2020-05" db="EMBL/GenBank/DDBJ databases">
        <authorList>
            <person name="Chiriac C."/>
            <person name="Salcher M."/>
            <person name="Ghai R."/>
            <person name="Kavagutti S V."/>
        </authorList>
    </citation>
    <scope>NUCLEOTIDE SEQUENCE</scope>
</reference>
<proteinExistence type="predicted"/>
<dbReference type="EMBL" id="CAFAAH010000105">
    <property type="protein sequence ID" value="CAB4797178.1"/>
    <property type="molecule type" value="Genomic_DNA"/>
</dbReference>
<dbReference type="InterPro" id="IPR003477">
    <property type="entry name" value="PemK-like"/>
</dbReference>
<dbReference type="InterPro" id="IPR011067">
    <property type="entry name" value="Plasmid_toxin/cell-grow_inhib"/>
</dbReference>